<organism evidence="2 3">
    <name type="scientific">Streptomyces mordarskii</name>
    <dbReference type="NCBI Taxonomy" id="1226758"/>
    <lineage>
        <taxon>Bacteria</taxon>
        <taxon>Bacillati</taxon>
        <taxon>Actinomycetota</taxon>
        <taxon>Actinomycetes</taxon>
        <taxon>Kitasatosporales</taxon>
        <taxon>Streptomycetaceae</taxon>
        <taxon>Streptomyces</taxon>
    </lineage>
</organism>
<dbReference type="Proteomes" id="UP001501576">
    <property type="component" value="Unassembled WGS sequence"/>
</dbReference>
<evidence type="ECO:0000313" key="3">
    <source>
        <dbReference type="Proteomes" id="UP001501576"/>
    </source>
</evidence>
<sequence>MPSRALTADRRVGRGEGPWRLPLPEPEADAGQRAVAGRTCRLGGGGFRGPGGVWGYPSGKRLMD</sequence>
<accession>A0ABN1D6E0</accession>
<protein>
    <submittedName>
        <fullName evidence="2">Uncharacterized protein</fullName>
    </submittedName>
</protein>
<dbReference type="EMBL" id="BAAABZ010000039">
    <property type="protein sequence ID" value="GAA0534783.1"/>
    <property type="molecule type" value="Genomic_DNA"/>
</dbReference>
<gene>
    <name evidence="2" type="ORF">GCM10010390_40680</name>
</gene>
<name>A0ABN1D6E0_9ACTN</name>
<comment type="caution">
    <text evidence="2">The sequence shown here is derived from an EMBL/GenBank/DDBJ whole genome shotgun (WGS) entry which is preliminary data.</text>
</comment>
<feature type="region of interest" description="Disordered" evidence="1">
    <location>
        <begin position="1"/>
        <end position="64"/>
    </location>
</feature>
<evidence type="ECO:0000313" key="2">
    <source>
        <dbReference type="EMBL" id="GAA0534783.1"/>
    </source>
</evidence>
<reference evidence="2 3" key="1">
    <citation type="journal article" date="2019" name="Int. J. Syst. Evol. Microbiol.">
        <title>The Global Catalogue of Microorganisms (GCM) 10K type strain sequencing project: providing services to taxonomists for standard genome sequencing and annotation.</title>
        <authorList>
            <consortium name="The Broad Institute Genomics Platform"/>
            <consortium name="The Broad Institute Genome Sequencing Center for Infectious Disease"/>
            <person name="Wu L."/>
            <person name="Ma J."/>
        </authorList>
    </citation>
    <scope>NUCLEOTIDE SEQUENCE [LARGE SCALE GENOMIC DNA]</scope>
    <source>
        <strain evidence="2 3">JCM 5052</strain>
    </source>
</reference>
<keyword evidence="3" id="KW-1185">Reference proteome</keyword>
<proteinExistence type="predicted"/>
<feature type="compositionally biased region" description="Gly residues" evidence="1">
    <location>
        <begin position="42"/>
        <end position="54"/>
    </location>
</feature>
<evidence type="ECO:0000256" key="1">
    <source>
        <dbReference type="SAM" id="MobiDB-lite"/>
    </source>
</evidence>